<keyword evidence="6 14" id="KW-0732">Signal</keyword>
<proteinExistence type="inferred from homology"/>
<dbReference type="SUPFAM" id="SSF56935">
    <property type="entry name" value="Porins"/>
    <property type="match status" value="1"/>
</dbReference>
<evidence type="ECO:0000256" key="9">
    <source>
        <dbReference type="ARBA" id="ARBA00023077"/>
    </source>
</evidence>
<keyword evidence="4" id="KW-0410">Iron transport</keyword>
<evidence type="ECO:0000256" key="5">
    <source>
        <dbReference type="ARBA" id="ARBA00022692"/>
    </source>
</evidence>
<dbReference type="PANTHER" id="PTHR32552">
    <property type="entry name" value="FERRICHROME IRON RECEPTOR-RELATED"/>
    <property type="match status" value="1"/>
</dbReference>
<evidence type="ECO:0000313" key="18">
    <source>
        <dbReference type="Proteomes" id="UP001620460"/>
    </source>
</evidence>
<keyword evidence="2 12" id="KW-0813">Transport</keyword>
<dbReference type="Proteomes" id="UP001620460">
    <property type="component" value="Unassembled WGS sequence"/>
</dbReference>
<evidence type="ECO:0000256" key="6">
    <source>
        <dbReference type="ARBA" id="ARBA00022729"/>
    </source>
</evidence>
<dbReference type="InterPro" id="IPR012910">
    <property type="entry name" value="Plug_dom"/>
</dbReference>
<evidence type="ECO:0000256" key="2">
    <source>
        <dbReference type="ARBA" id="ARBA00022448"/>
    </source>
</evidence>
<keyword evidence="7" id="KW-0408">Iron</keyword>
<dbReference type="Gene3D" id="2.170.130.10">
    <property type="entry name" value="TonB-dependent receptor, plug domain"/>
    <property type="match status" value="1"/>
</dbReference>
<comment type="similarity">
    <text evidence="12 13">Belongs to the TonB-dependent receptor family.</text>
</comment>
<keyword evidence="8" id="KW-0406">Ion transport</keyword>
<evidence type="ECO:0000256" key="12">
    <source>
        <dbReference type="PROSITE-ProRule" id="PRU01360"/>
    </source>
</evidence>
<evidence type="ECO:0000256" key="3">
    <source>
        <dbReference type="ARBA" id="ARBA00022452"/>
    </source>
</evidence>
<keyword evidence="18" id="KW-1185">Reference proteome</keyword>
<evidence type="ECO:0000256" key="13">
    <source>
        <dbReference type="RuleBase" id="RU003357"/>
    </source>
</evidence>
<evidence type="ECO:0000256" key="4">
    <source>
        <dbReference type="ARBA" id="ARBA00022496"/>
    </source>
</evidence>
<evidence type="ECO:0000313" key="17">
    <source>
        <dbReference type="EMBL" id="MFK2906030.1"/>
    </source>
</evidence>
<keyword evidence="17" id="KW-0675">Receptor</keyword>
<name>A0ABW8JXZ3_9GAMM</name>
<dbReference type="EMBL" id="JADIKM010000006">
    <property type="protein sequence ID" value="MFK2906030.1"/>
    <property type="molecule type" value="Genomic_DNA"/>
</dbReference>
<feature type="signal peptide" evidence="14">
    <location>
        <begin position="1"/>
        <end position="27"/>
    </location>
</feature>
<dbReference type="InterPro" id="IPR036942">
    <property type="entry name" value="Beta-barrel_TonB_sf"/>
</dbReference>
<comment type="subcellular location">
    <subcellularLocation>
        <location evidence="1 12">Cell outer membrane</location>
        <topology evidence="1 12">Multi-pass membrane protein</topology>
    </subcellularLocation>
</comment>
<dbReference type="InterPro" id="IPR000531">
    <property type="entry name" value="Beta-barrel_TonB"/>
</dbReference>
<feature type="domain" description="TonB-dependent receptor-like beta-barrel" evidence="15">
    <location>
        <begin position="268"/>
        <end position="736"/>
    </location>
</feature>
<evidence type="ECO:0000256" key="1">
    <source>
        <dbReference type="ARBA" id="ARBA00004571"/>
    </source>
</evidence>
<evidence type="ECO:0000256" key="14">
    <source>
        <dbReference type="SAM" id="SignalP"/>
    </source>
</evidence>
<evidence type="ECO:0000259" key="16">
    <source>
        <dbReference type="Pfam" id="PF07715"/>
    </source>
</evidence>
<keyword evidence="3 12" id="KW-1134">Transmembrane beta strand</keyword>
<dbReference type="Pfam" id="PF00593">
    <property type="entry name" value="TonB_dep_Rec_b-barrel"/>
    <property type="match status" value="1"/>
</dbReference>
<keyword evidence="11 12" id="KW-0998">Cell outer membrane</keyword>
<dbReference type="RefSeq" id="WP_404635996.1">
    <property type="nucleotide sequence ID" value="NZ_JADIKM010000006.1"/>
</dbReference>
<evidence type="ECO:0000256" key="7">
    <source>
        <dbReference type="ARBA" id="ARBA00023004"/>
    </source>
</evidence>
<evidence type="ECO:0000256" key="11">
    <source>
        <dbReference type="ARBA" id="ARBA00023237"/>
    </source>
</evidence>
<feature type="domain" description="TonB-dependent receptor plug" evidence="16">
    <location>
        <begin position="63"/>
        <end position="142"/>
    </location>
</feature>
<keyword evidence="5 12" id="KW-0812">Transmembrane</keyword>
<protein>
    <submittedName>
        <fullName evidence="17">TonB-dependent receptor</fullName>
    </submittedName>
</protein>
<sequence>MSNRLISHRRAVLALALFAALQGSALATDTPSATDAAPADAAADASKVKQLQTVSVIGQGESRQVQRITSEDVKVLPPGSSPLKVLEGKPGVHFESADPFGNYEWSTRISLRGFNQNRLGFTLDGIPLGDMSYGNQNGLHISRALIAENLGGAELAEGIGSLGTASTSDLGGTVQFYSADPTPDYGVTVAQSIGSDSARRTYARLDTGDHHGFAMYLSGAYATVDKWKGQGDQTQKQFNGKAVYDFGDDSRVGALLTTSSRHENDYQDLSLALEKRNGWNWDNFRPDWNRAVAVATQYQTTGTVNDGNVQSVDDAYYDASGLRDDTVASVFGDFALSDTVRLKATGYYHNDRGQGHWWTPYVPSYPGTPQQTPISIRTTEYGIDRGGLTAALSWDIGSHHVEAGFWYEDSNHNVQRNYYYVTGPISDNYFLEDPNLRQFYQHYETTTRQFYVQDSFKLLDDRLSVDVGFKSPHSKVTARAVPGTLTYGTAGAYAAGTLTAKKTFLPQIGASYQLGGGFEVFGSYAKNIAAYQAGITGPLATTQVAFDTFGKQLKPEQSRTIEGGLRQVSDFYQASLALYDVKFDNRLLVISQCAGIVGCASGYANVGSVSSRGAELAVNFKLADDLHWSNSLSYNRSRYDNNYVSGFDAQNNPIVVPTKGKTVVDSPKQLIASELVWTPGPWDVRVSAHYTGKRYYTYINDAGVPSYWLFNAEVGYDLGKVGFAQDIKLALNVTNLANKRYFGTIGSNGFVVSDAGGTYQTLLAGAPRASMLTATVRF</sequence>
<gene>
    <name evidence="17" type="ORF">ISP17_18870</name>
</gene>
<dbReference type="Pfam" id="PF07715">
    <property type="entry name" value="Plug"/>
    <property type="match status" value="1"/>
</dbReference>
<feature type="chain" id="PRO_5045970539" evidence="14">
    <location>
        <begin position="28"/>
        <end position="778"/>
    </location>
</feature>
<organism evidence="17 18">
    <name type="scientific">Dyella ginsengisoli</name>
    <dbReference type="NCBI Taxonomy" id="363848"/>
    <lineage>
        <taxon>Bacteria</taxon>
        <taxon>Pseudomonadati</taxon>
        <taxon>Pseudomonadota</taxon>
        <taxon>Gammaproteobacteria</taxon>
        <taxon>Lysobacterales</taxon>
        <taxon>Rhodanobacteraceae</taxon>
        <taxon>Dyella</taxon>
    </lineage>
</organism>
<reference evidence="17 18" key="1">
    <citation type="submission" date="2020-10" db="EMBL/GenBank/DDBJ databases">
        <title>Phylogeny of dyella-like bacteria.</title>
        <authorList>
            <person name="Fu J."/>
        </authorList>
    </citation>
    <scope>NUCLEOTIDE SEQUENCE [LARGE SCALE GENOMIC DNA]</scope>
    <source>
        <strain evidence="17 18">Gsoil3046</strain>
    </source>
</reference>
<dbReference type="PROSITE" id="PS52016">
    <property type="entry name" value="TONB_DEPENDENT_REC_3"/>
    <property type="match status" value="1"/>
</dbReference>
<keyword evidence="10 12" id="KW-0472">Membrane</keyword>
<dbReference type="PANTHER" id="PTHR32552:SF89">
    <property type="entry name" value="CATECHOLATE SIDEROPHORE RECEPTOR FIU"/>
    <property type="match status" value="1"/>
</dbReference>
<accession>A0ABW8JXZ3</accession>
<comment type="caution">
    <text evidence="17">The sequence shown here is derived from an EMBL/GenBank/DDBJ whole genome shotgun (WGS) entry which is preliminary data.</text>
</comment>
<evidence type="ECO:0000256" key="10">
    <source>
        <dbReference type="ARBA" id="ARBA00023136"/>
    </source>
</evidence>
<dbReference type="Gene3D" id="2.40.170.20">
    <property type="entry name" value="TonB-dependent receptor, beta-barrel domain"/>
    <property type="match status" value="1"/>
</dbReference>
<dbReference type="InterPro" id="IPR039426">
    <property type="entry name" value="TonB-dep_rcpt-like"/>
</dbReference>
<evidence type="ECO:0000259" key="15">
    <source>
        <dbReference type="Pfam" id="PF00593"/>
    </source>
</evidence>
<dbReference type="InterPro" id="IPR037066">
    <property type="entry name" value="Plug_dom_sf"/>
</dbReference>
<keyword evidence="9 13" id="KW-0798">TonB box</keyword>
<evidence type="ECO:0000256" key="8">
    <source>
        <dbReference type="ARBA" id="ARBA00023065"/>
    </source>
</evidence>